<dbReference type="FunFam" id="3.30.1340.30:FF:000001">
    <property type="entry name" value="Molecular chaperone OsmY"/>
    <property type="match status" value="1"/>
</dbReference>
<dbReference type="SMART" id="SM00749">
    <property type="entry name" value="BON"/>
    <property type="match status" value="1"/>
</dbReference>
<evidence type="ECO:0000256" key="1">
    <source>
        <dbReference type="ARBA" id="ARBA00004418"/>
    </source>
</evidence>
<dbReference type="RefSeq" id="WP_086111558.1">
    <property type="nucleotide sequence ID" value="NZ_CAWNHF010000134.1"/>
</dbReference>
<dbReference type="EMBL" id="MUBK01000003">
    <property type="protein sequence ID" value="OTA21473.1"/>
    <property type="molecule type" value="Genomic_DNA"/>
</dbReference>
<evidence type="ECO:0000259" key="7">
    <source>
        <dbReference type="PROSITE" id="PS50914"/>
    </source>
</evidence>
<keyword evidence="3" id="KW-0677">Repeat</keyword>
<name>A0A1Y2SR46_9GAMM</name>
<feature type="domain" description="BON" evidence="7">
    <location>
        <begin position="70"/>
        <end position="137"/>
    </location>
</feature>
<evidence type="ECO:0000313" key="9">
    <source>
        <dbReference type="Proteomes" id="UP000194204"/>
    </source>
</evidence>
<dbReference type="GO" id="GO:0042597">
    <property type="term" value="C:periplasmic space"/>
    <property type="evidence" value="ECO:0007669"/>
    <property type="project" value="UniProtKB-SubCell"/>
</dbReference>
<sequence length="137" mass="14537">MKNIKFAHSLLAVVLGSVLISGSALAAETSSEKTSPEKTLESTGQKVDHSIEDAGKKIDHSLQHADVYLDDSAITAKVKGKLLESKGINSSDISVKTEKGVVYLSGFVKNKHQAAKIAKIVHGIKGVKSVKSTIEIK</sequence>
<evidence type="ECO:0000256" key="2">
    <source>
        <dbReference type="ARBA" id="ARBA00022729"/>
    </source>
</evidence>
<evidence type="ECO:0000256" key="3">
    <source>
        <dbReference type="ARBA" id="ARBA00022737"/>
    </source>
</evidence>
<dbReference type="Proteomes" id="UP000194204">
    <property type="component" value="Unassembled WGS sequence"/>
</dbReference>
<keyword evidence="9" id="KW-1185">Reference proteome</keyword>
<evidence type="ECO:0000313" key="8">
    <source>
        <dbReference type="EMBL" id="OTA21473.1"/>
    </source>
</evidence>
<dbReference type="PROSITE" id="PS50914">
    <property type="entry name" value="BON"/>
    <property type="match status" value="1"/>
</dbReference>
<keyword evidence="4" id="KW-0574">Periplasm</keyword>
<dbReference type="OrthoDB" id="6477610at2"/>
<dbReference type="PANTHER" id="PTHR34606:SF16">
    <property type="entry name" value="BON DOMAIN-CONTAINING PROTEIN"/>
    <property type="match status" value="1"/>
</dbReference>
<dbReference type="InterPro" id="IPR051686">
    <property type="entry name" value="Lipoprotein_DolP"/>
</dbReference>
<evidence type="ECO:0000256" key="5">
    <source>
        <dbReference type="ARBA" id="ARBA00070588"/>
    </source>
</evidence>
<gene>
    <name evidence="8" type="ORF">Xbed_00704</name>
</gene>
<dbReference type="STRING" id="40578.Xbed_00704"/>
<dbReference type="Pfam" id="PF04972">
    <property type="entry name" value="BON"/>
    <property type="match status" value="1"/>
</dbReference>
<reference evidence="8 9" key="1">
    <citation type="submission" date="2017-01" db="EMBL/GenBank/DDBJ databases">
        <title>Deconstructing symbiosis and pathogenesis requirements using a combined genomic-metabolomic approach.</title>
        <authorList>
            <person name="Tobias N.J."/>
            <person name="Wolff H."/>
            <person name="Djahanschiri B."/>
            <person name="Ebersberger I."/>
            <person name="Bode H.B."/>
        </authorList>
    </citation>
    <scope>NUCLEOTIDE SEQUENCE [LARGE SCALE GENOMIC DNA]</scope>
    <source>
        <strain evidence="8 9">DSM 4764</strain>
    </source>
</reference>
<keyword evidence="2 6" id="KW-0732">Signal</keyword>
<proteinExistence type="predicted"/>
<dbReference type="Gene3D" id="3.30.1340.30">
    <property type="match status" value="1"/>
</dbReference>
<dbReference type="InterPro" id="IPR007055">
    <property type="entry name" value="BON_dom"/>
</dbReference>
<dbReference type="AlphaFoldDB" id="A0A1Y2SR46"/>
<dbReference type="PANTHER" id="PTHR34606">
    <property type="entry name" value="BON DOMAIN-CONTAINING PROTEIN"/>
    <property type="match status" value="1"/>
</dbReference>
<comment type="subcellular location">
    <subcellularLocation>
        <location evidence="1">Periplasm</location>
    </subcellularLocation>
</comment>
<dbReference type="InterPro" id="IPR014004">
    <property type="entry name" value="Transpt-assoc_nodulatn_dom_bac"/>
</dbReference>
<evidence type="ECO:0000256" key="4">
    <source>
        <dbReference type="ARBA" id="ARBA00022764"/>
    </source>
</evidence>
<feature type="signal peptide" evidence="6">
    <location>
        <begin position="1"/>
        <end position="26"/>
    </location>
</feature>
<organism evidence="8 9">
    <name type="scientific">Xenorhabdus beddingii</name>
    <dbReference type="NCBI Taxonomy" id="40578"/>
    <lineage>
        <taxon>Bacteria</taxon>
        <taxon>Pseudomonadati</taxon>
        <taxon>Pseudomonadota</taxon>
        <taxon>Gammaproteobacteria</taxon>
        <taxon>Enterobacterales</taxon>
        <taxon>Morganellaceae</taxon>
        <taxon>Xenorhabdus</taxon>
    </lineage>
</organism>
<comment type="caution">
    <text evidence="8">The sequence shown here is derived from an EMBL/GenBank/DDBJ whole genome shotgun (WGS) entry which is preliminary data.</text>
</comment>
<protein>
    <recommendedName>
        <fullName evidence="5">Osmotically-inducible protein Y</fullName>
    </recommendedName>
</protein>
<accession>A0A1Y2SR46</accession>
<evidence type="ECO:0000256" key="6">
    <source>
        <dbReference type="SAM" id="SignalP"/>
    </source>
</evidence>
<feature type="chain" id="PRO_5012440871" description="Osmotically-inducible protein Y" evidence="6">
    <location>
        <begin position="27"/>
        <end position="137"/>
    </location>
</feature>